<dbReference type="PANTHER" id="PTHR42743:SF11">
    <property type="entry name" value="AMINODEOXYCHORISMATE LYASE"/>
    <property type="match status" value="1"/>
</dbReference>
<proteinExistence type="inferred from homology"/>
<dbReference type="InterPro" id="IPR050571">
    <property type="entry name" value="Class-IV_PLP-Dep_Aminotrnsfr"/>
</dbReference>
<evidence type="ECO:0000256" key="9">
    <source>
        <dbReference type="ARBA" id="ARBA00049529"/>
    </source>
</evidence>
<evidence type="ECO:0000313" key="10">
    <source>
        <dbReference type="EMBL" id="MBM7704890.1"/>
    </source>
</evidence>
<evidence type="ECO:0000256" key="4">
    <source>
        <dbReference type="ARBA" id="ARBA00022898"/>
    </source>
</evidence>
<dbReference type="InterPro" id="IPR043132">
    <property type="entry name" value="BCAT-like_C"/>
</dbReference>
<comment type="similarity">
    <text evidence="2">Belongs to the class-IV pyridoxal-phosphate-dependent aminotransferase family.</text>
</comment>
<dbReference type="InterPro" id="IPR036038">
    <property type="entry name" value="Aminotransferase-like"/>
</dbReference>
<evidence type="ECO:0000256" key="3">
    <source>
        <dbReference type="ARBA" id="ARBA00011738"/>
    </source>
</evidence>
<accession>A0ABS2QZH9</accession>
<name>A0ABS2QZH9_9BACI</name>
<comment type="pathway">
    <text evidence="7">Cofactor biosynthesis; tetrahydrofolate biosynthesis; 4-aminobenzoate from chorismate: step 2/2.</text>
</comment>
<comment type="cofactor">
    <cofactor evidence="1">
        <name>pyridoxal 5'-phosphate</name>
        <dbReference type="ChEBI" id="CHEBI:597326"/>
    </cofactor>
</comment>
<evidence type="ECO:0000256" key="5">
    <source>
        <dbReference type="ARBA" id="ARBA00022909"/>
    </source>
</evidence>
<gene>
    <name evidence="10" type="ORF">JOC83_003771</name>
</gene>
<sequence length="285" mass="32750">MYIYINGEIVQQSKAVISPFDHGYMYGLGLFETFRIYDGHPFLLDDHLSRLRKGLEDLQIDWFYSREDIIAIIRELLEKNEIKNAYVRLNVSAGIGEIGLQVENYEQPSTIFYLKSIPSTSPLLMKEGVLLETRRNSPEGKERLKSHHYLNNVIAKREVGSDMSKEGIFLTKEGYLAEGVVSNLFFVKGSIVYTPSIDTGILNGVTRQFILRMLQKQHIKVEEGLFRLDDLLRSDEVFMTNSIQEIFAIKNIGETSFKTGEGTLTYTLQQLYKRGTVSLWSREQL</sequence>
<organism evidence="10 11">
    <name type="scientific">Priestia iocasae</name>
    <dbReference type="NCBI Taxonomy" id="2291674"/>
    <lineage>
        <taxon>Bacteria</taxon>
        <taxon>Bacillati</taxon>
        <taxon>Bacillota</taxon>
        <taxon>Bacilli</taxon>
        <taxon>Bacillales</taxon>
        <taxon>Bacillaceae</taxon>
        <taxon>Priestia</taxon>
    </lineage>
</organism>
<evidence type="ECO:0000256" key="8">
    <source>
        <dbReference type="ARBA" id="ARBA00035676"/>
    </source>
</evidence>
<evidence type="ECO:0000313" key="11">
    <source>
        <dbReference type="Proteomes" id="UP000809829"/>
    </source>
</evidence>
<dbReference type="InterPro" id="IPR001544">
    <property type="entry name" value="Aminotrans_IV"/>
</dbReference>
<dbReference type="RefSeq" id="WP_205188887.1">
    <property type="nucleotide sequence ID" value="NZ_JAFBFC010000010.1"/>
</dbReference>
<dbReference type="EMBL" id="JAFBFC010000010">
    <property type="protein sequence ID" value="MBM7704890.1"/>
    <property type="molecule type" value="Genomic_DNA"/>
</dbReference>
<keyword evidence="4" id="KW-0663">Pyridoxal phosphate</keyword>
<dbReference type="EC" id="4.1.3.38" evidence="8"/>
<dbReference type="NCBIfam" id="NF005800">
    <property type="entry name" value="PRK07650.1"/>
    <property type="match status" value="1"/>
</dbReference>
<evidence type="ECO:0000256" key="2">
    <source>
        <dbReference type="ARBA" id="ARBA00009320"/>
    </source>
</evidence>
<comment type="subunit">
    <text evidence="3">Homodimer.</text>
</comment>
<dbReference type="InterPro" id="IPR043131">
    <property type="entry name" value="BCAT-like_N"/>
</dbReference>
<keyword evidence="6 10" id="KW-0456">Lyase</keyword>
<dbReference type="CDD" id="cd01559">
    <property type="entry name" value="ADCL_like"/>
    <property type="match status" value="1"/>
</dbReference>
<dbReference type="Gene3D" id="3.20.10.10">
    <property type="entry name" value="D-amino Acid Aminotransferase, subunit A, domain 2"/>
    <property type="match status" value="1"/>
</dbReference>
<dbReference type="InterPro" id="IPR017824">
    <property type="entry name" value="Aminodeoxychorismate_lyase_IV"/>
</dbReference>
<keyword evidence="5" id="KW-0289">Folate biosynthesis</keyword>
<comment type="caution">
    <text evidence="10">The sequence shown here is derived from an EMBL/GenBank/DDBJ whole genome shotgun (WGS) entry which is preliminary data.</text>
</comment>
<comment type="catalytic activity">
    <reaction evidence="9">
        <text>4-amino-4-deoxychorismate = 4-aminobenzoate + pyruvate + H(+)</text>
        <dbReference type="Rhea" id="RHEA:16201"/>
        <dbReference type="ChEBI" id="CHEBI:15361"/>
        <dbReference type="ChEBI" id="CHEBI:15378"/>
        <dbReference type="ChEBI" id="CHEBI:17836"/>
        <dbReference type="ChEBI" id="CHEBI:58406"/>
        <dbReference type="EC" id="4.1.3.38"/>
    </reaction>
</comment>
<keyword evidence="11" id="KW-1185">Reference proteome</keyword>
<evidence type="ECO:0000256" key="7">
    <source>
        <dbReference type="ARBA" id="ARBA00035633"/>
    </source>
</evidence>
<dbReference type="Proteomes" id="UP000809829">
    <property type="component" value="Unassembled WGS sequence"/>
</dbReference>
<protein>
    <recommendedName>
        <fullName evidence="8">aminodeoxychorismate lyase</fullName>
        <ecNumber evidence="8">4.1.3.38</ecNumber>
    </recommendedName>
</protein>
<evidence type="ECO:0000256" key="6">
    <source>
        <dbReference type="ARBA" id="ARBA00023239"/>
    </source>
</evidence>
<dbReference type="Gene3D" id="3.30.470.10">
    <property type="match status" value="1"/>
</dbReference>
<dbReference type="Pfam" id="PF01063">
    <property type="entry name" value="Aminotran_4"/>
    <property type="match status" value="1"/>
</dbReference>
<dbReference type="SUPFAM" id="SSF56752">
    <property type="entry name" value="D-aminoacid aminotransferase-like PLP-dependent enzymes"/>
    <property type="match status" value="1"/>
</dbReference>
<dbReference type="PANTHER" id="PTHR42743">
    <property type="entry name" value="AMINO-ACID AMINOTRANSFERASE"/>
    <property type="match status" value="1"/>
</dbReference>
<dbReference type="GO" id="GO:0008696">
    <property type="term" value="F:4-amino-4-deoxychorismate lyase activity"/>
    <property type="evidence" value="ECO:0007669"/>
    <property type="project" value="UniProtKB-EC"/>
</dbReference>
<evidence type="ECO:0000256" key="1">
    <source>
        <dbReference type="ARBA" id="ARBA00001933"/>
    </source>
</evidence>
<reference evidence="10 11" key="1">
    <citation type="submission" date="2021-01" db="EMBL/GenBank/DDBJ databases">
        <title>Genomic Encyclopedia of Type Strains, Phase IV (KMG-IV): sequencing the most valuable type-strain genomes for metagenomic binning, comparative biology and taxonomic classification.</title>
        <authorList>
            <person name="Goeker M."/>
        </authorList>
    </citation>
    <scope>NUCLEOTIDE SEQUENCE [LARGE SCALE GENOMIC DNA]</scope>
    <source>
        <strain evidence="10 11">DSM 104297</strain>
    </source>
</reference>